<feature type="transmembrane region" description="Helical" evidence="1">
    <location>
        <begin position="129"/>
        <end position="149"/>
    </location>
</feature>
<evidence type="ECO:0000313" key="2">
    <source>
        <dbReference type="EMBL" id="MBM7621528.1"/>
    </source>
</evidence>
<dbReference type="Pfam" id="PF04657">
    <property type="entry name" value="DMT_YdcZ"/>
    <property type="match status" value="1"/>
</dbReference>
<sequence>MVKIWFVLIAFLGGILGGIQAPVNSQLGKKIGSLEASFVSFFIGTLFLLLLTTFFGKGNLMQLPHVPKWQLVGGFLGACFVTFVIMAVPKIGVALTIISLIIGQMIVSMVIDHFGLFGSAKIALNYQRLLGVVMMLVALVFIYRGTVVVK</sequence>
<keyword evidence="1" id="KW-0812">Transmembrane</keyword>
<accession>A0ABS2P3K1</accession>
<dbReference type="InterPro" id="IPR006750">
    <property type="entry name" value="YdcZ"/>
</dbReference>
<keyword evidence="1" id="KW-1133">Transmembrane helix</keyword>
<dbReference type="PANTHER" id="PTHR34821">
    <property type="entry name" value="INNER MEMBRANE PROTEIN YDCZ"/>
    <property type="match status" value="1"/>
</dbReference>
<evidence type="ECO:0000256" key="1">
    <source>
        <dbReference type="SAM" id="Phobius"/>
    </source>
</evidence>
<dbReference type="RefSeq" id="WP_204418311.1">
    <property type="nucleotide sequence ID" value="NZ_JAFBED010000008.1"/>
</dbReference>
<feature type="transmembrane region" description="Helical" evidence="1">
    <location>
        <begin position="68"/>
        <end position="88"/>
    </location>
</feature>
<organism evidence="2 3">
    <name type="scientific">Sutcliffiella tianshenii</name>
    <dbReference type="NCBI Taxonomy" id="1463404"/>
    <lineage>
        <taxon>Bacteria</taxon>
        <taxon>Bacillati</taxon>
        <taxon>Bacillota</taxon>
        <taxon>Bacilli</taxon>
        <taxon>Bacillales</taxon>
        <taxon>Bacillaceae</taxon>
        <taxon>Sutcliffiella</taxon>
    </lineage>
</organism>
<keyword evidence="1" id="KW-0472">Membrane</keyword>
<dbReference type="Proteomes" id="UP000737402">
    <property type="component" value="Unassembled WGS sequence"/>
</dbReference>
<comment type="caution">
    <text evidence="2">The sequence shown here is derived from an EMBL/GenBank/DDBJ whole genome shotgun (WGS) entry which is preliminary data.</text>
</comment>
<gene>
    <name evidence="2" type="ORF">JOC95_003417</name>
</gene>
<proteinExistence type="predicted"/>
<feature type="transmembrane region" description="Helical" evidence="1">
    <location>
        <begin position="36"/>
        <end position="56"/>
    </location>
</feature>
<keyword evidence="3" id="KW-1185">Reference proteome</keyword>
<dbReference type="PANTHER" id="PTHR34821:SF2">
    <property type="entry name" value="INNER MEMBRANE PROTEIN YDCZ"/>
    <property type="match status" value="1"/>
</dbReference>
<reference evidence="2 3" key="1">
    <citation type="submission" date="2021-01" db="EMBL/GenBank/DDBJ databases">
        <title>Genomic Encyclopedia of Type Strains, Phase IV (KMG-IV): sequencing the most valuable type-strain genomes for metagenomic binning, comparative biology and taxonomic classification.</title>
        <authorList>
            <person name="Goeker M."/>
        </authorList>
    </citation>
    <scope>NUCLEOTIDE SEQUENCE [LARGE SCALE GENOMIC DNA]</scope>
    <source>
        <strain evidence="2 3">DSM 25879</strain>
    </source>
</reference>
<evidence type="ECO:0000313" key="3">
    <source>
        <dbReference type="Proteomes" id="UP000737402"/>
    </source>
</evidence>
<name>A0ABS2P3K1_9BACI</name>
<dbReference type="EMBL" id="JAFBED010000008">
    <property type="protein sequence ID" value="MBM7621528.1"/>
    <property type="molecule type" value="Genomic_DNA"/>
</dbReference>
<protein>
    <submittedName>
        <fullName evidence="2">Transporter family-2 protein</fullName>
    </submittedName>
</protein>
<feature type="transmembrane region" description="Helical" evidence="1">
    <location>
        <begin position="94"/>
        <end position="117"/>
    </location>
</feature>